<dbReference type="Proteomes" id="UP001324115">
    <property type="component" value="Unassembled WGS sequence"/>
</dbReference>
<dbReference type="InterPro" id="IPR029063">
    <property type="entry name" value="SAM-dependent_MTases_sf"/>
</dbReference>
<dbReference type="InterPro" id="IPR013216">
    <property type="entry name" value="Methyltransf_11"/>
</dbReference>
<comment type="subcellular location">
    <subcellularLocation>
        <location evidence="7">Plastid</location>
        <location evidence="7">Chloroplast</location>
        <location evidence="7">Plastoglobule</location>
    </subcellularLocation>
</comment>
<reference evidence="9 10" key="1">
    <citation type="journal article" date="2023" name="G3 (Bethesda)">
        <title>A haplotype-resolved chromosome-scale genome for Quercus rubra L. provides insights into the genetics of adaptive traits for red oak species.</title>
        <authorList>
            <person name="Kapoor B."/>
            <person name="Jenkins J."/>
            <person name="Schmutz J."/>
            <person name="Zhebentyayeva T."/>
            <person name="Kuelheim C."/>
            <person name="Coggeshall M."/>
            <person name="Heim C."/>
            <person name="Lasky J.R."/>
            <person name="Leites L."/>
            <person name="Islam-Faridi N."/>
            <person name="Romero-Severson J."/>
            <person name="DeLeo V.L."/>
            <person name="Lucas S.M."/>
            <person name="Lazic D."/>
            <person name="Gailing O."/>
            <person name="Carlson J."/>
            <person name="Staton M."/>
        </authorList>
    </citation>
    <scope>NUCLEOTIDE SEQUENCE [LARGE SCALE GENOMIC DNA]</scope>
    <source>
        <strain evidence="9">Pseudo-F2</strain>
    </source>
</reference>
<dbReference type="FunFam" id="3.40.50.150:FF:000144">
    <property type="entry name" value="Putative methyltransferase, chloroplastic"/>
    <property type="match status" value="1"/>
</dbReference>
<accession>A0AAN7E1M6</accession>
<sequence length="352" mass="38896">MAAVISNLSPVSLPSQLSNLRRCFFKPCARPRLFDKRIFAVKIRASSTAFVDTKPPTEPIVVENEVSSSKSILACPICYESLTLIGDHVLSVSESAAGSTLLCNTCKKSFYGNQTHYDLTVASGTKDYGVRMPISTEFFRFPLISFLYERGWRQSFSIWGGFPGPEKEFELMRDFLKPALDGNIVDASCGSGLFSRLFVQSGLFSLVIALDYSENMLQQCYEFIKQEETFPKENLILVRADISRLPFVSSSVDAVHAGAALPCWPSPSTAVAEISRVLRPGGVFVATTYIFDGPFAFIPFLRRKRQIIAAMSGSHFFLSERELQDLCTACGLVGFTSIRNGNFVMISASKPI</sequence>
<feature type="domain" description="Methyltransferase type 11" evidence="8">
    <location>
        <begin position="185"/>
        <end position="285"/>
    </location>
</feature>
<dbReference type="CDD" id="cd02440">
    <property type="entry name" value="AdoMet_MTases"/>
    <property type="match status" value="1"/>
</dbReference>
<evidence type="ECO:0000313" key="9">
    <source>
        <dbReference type="EMBL" id="KAK4559696.1"/>
    </source>
</evidence>
<evidence type="ECO:0000313" key="10">
    <source>
        <dbReference type="Proteomes" id="UP001324115"/>
    </source>
</evidence>
<dbReference type="AlphaFoldDB" id="A0AAN7E1M6"/>
<evidence type="ECO:0000256" key="1">
    <source>
        <dbReference type="ARBA" id="ARBA00008361"/>
    </source>
</evidence>
<dbReference type="GO" id="GO:0008757">
    <property type="term" value="F:S-adenosylmethionine-dependent methyltransferase activity"/>
    <property type="evidence" value="ECO:0007669"/>
    <property type="project" value="InterPro"/>
</dbReference>
<dbReference type="PANTHER" id="PTHR43591">
    <property type="entry name" value="METHYLTRANSFERASE"/>
    <property type="match status" value="1"/>
</dbReference>
<evidence type="ECO:0000256" key="5">
    <source>
        <dbReference type="ARBA" id="ARBA00022679"/>
    </source>
</evidence>
<keyword evidence="2" id="KW-0150">Chloroplast</keyword>
<comment type="caution">
    <text evidence="9">The sequence shown here is derived from an EMBL/GenBank/DDBJ whole genome shotgun (WGS) entry which is preliminary data.</text>
</comment>
<evidence type="ECO:0000256" key="4">
    <source>
        <dbReference type="ARBA" id="ARBA00022640"/>
    </source>
</evidence>
<dbReference type="SUPFAM" id="SSF53335">
    <property type="entry name" value="S-adenosyl-L-methionine-dependent methyltransferases"/>
    <property type="match status" value="1"/>
</dbReference>
<keyword evidence="10" id="KW-1185">Reference proteome</keyword>
<evidence type="ECO:0000256" key="7">
    <source>
        <dbReference type="ARBA" id="ARBA00060463"/>
    </source>
</evidence>
<organism evidence="9 10">
    <name type="scientific">Quercus rubra</name>
    <name type="common">Northern red oak</name>
    <name type="synonym">Quercus borealis</name>
    <dbReference type="NCBI Taxonomy" id="3512"/>
    <lineage>
        <taxon>Eukaryota</taxon>
        <taxon>Viridiplantae</taxon>
        <taxon>Streptophyta</taxon>
        <taxon>Embryophyta</taxon>
        <taxon>Tracheophyta</taxon>
        <taxon>Spermatophyta</taxon>
        <taxon>Magnoliopsida</taxon>
        <taxon>eudicotyledons</taxon>
        <taxon>Gunneridae</taxon>
        <taxon>Pentapetalae</taxon>
        <taxon>rosids</taxon>
        <taxon>fabids</taxon>
        <taxon>Fagales</taxon>
        <taxon>Fagaceae</taxon>
        <taxon>Quercus</taxon>
    </lineage>
</organism>
<protein>
    <recommendedName>
        <fullName evidence="8">Methyltransferase type 11 domain-containing protein</fullName>
    </recommendedName>
</protein>
<evidence type="ECO:0000259" key="8">
    <source>
        <dbReference type="Pfam" id="PF08241"/>
    </source>
</evidence>
<dbReference type="PANTHER" id="PTHR43591:SF46">
    <property type="entry name" value="OS08G0411200 PROTEIN"/>
    <property type="match status" value="1"/>
</dbReference>
<name>A0AAN7E1M6_QUERU</name>
<evidence type="ECO:0000256" key="2">
    <source>
        <dbReference type="ARBA" id="ARBA00022528"/>
    </source>
</evidence>
<dbReference type="GO" id="GO:0010287">
    <property type="term" value="C:plastoglobule"/>
    <property type="evidence" value="ECO:0007669"/>
    <property type="project" value="UniProtKB-SubCell"/>
</dbReference>
<comment type="similarity">
    <text evidence="1">Belongs to the methyltransferase superfamily.</text>
</comment>
<keyword evidence="6" id="KW-0809">Transit peptide</keyword>
<dbReference type="EMBL" id="JAXUIC010000012">
    <property type="protein sequence ID" value="KAK4559696.1"/>
    <property type="molecule type" value="Genomic_DNA"/>
</dbReference>
<dbReference type="GO" id="GO:0032259">
    <property type="term" value="P:methylation"/>
    <property type="evidence" value="ECO:0007669"/>
    <property type="project" value="UniProtKB-KW"/>
</dbReference>
<evidence type="ECO:0000256" key="6">
    <source>
        <dbReference type="ARBA" id="ARBA00022946"/>
    </source>
</evidence>
<keyword evidence="5" id="KW-0808">Transferase</keyword>
<keyword evidence="3" id="KW-0489">Methyltransferase</keyword>
<proteinExistence type="inferred from homology"/>
<dbReference type="Gene3D" id="3.40.50.150">
    <property type="entry name" value="Vaccinia Virus protein VP39"/>
    <property type="match status" value="1"/>
</dbReference>
<gene>
    <name evidence="9" type="ORF">RGQ29_008767</name>
</gene>
<evidence type="ECO:0000256" key="3">
    <source>
        <dbReference type="ARBA" id="ARBA00022603"/>
    </source>
</evidence>
<keyword evidence="4" id="KW-0934">Plastid</keyword>
<dbReference type="Pfam" id="PF08241">
    <property type="entry name" value="Methyltransf_11"/>
    <property type="match status" value="1"/>
</dbReference>